<accession>A0ABP9V583</accession>
<keyword evidence="2" id="KW-1185">Reference proteome</keyword>
<sequence>MNPQTPCQRLVKAIFDADILTDLDDETIGQALGLTPDTLRDFYEEVHRELDATKGA</sequence>
<dbReference type="EMBL" id="BAABRN010000001">
    <property type="protein sequence ID" value="GAA5500432.1"/>
    <property type="molecule type" value="Genomic_DNA"/>
</dbReference>
<dbReference type="RefSeq" id="WP_353540416.1">
    <property type="nucleotide sequence ID" value="NZ_BAABRN010000001.1"/>
</dbReference>
<protein>
    <submittedName>
        <fullName evidence="1">Uncharacterized protein</fullName>
    </submittedName>
</protein>
<evidence type="ECO:0000313" key="2">
    <source>
        <dbReference type="Proteomes" id="UP001458946"/>
    </source>
</evidence>
<proteinExistence type="predicted"/>
<evidence type="ECO:0000313" key="1">
    <source>
        <dbReference type="EMBL" id="GAA5500432.1"/>
    </source>
</evidence>
<organism evidence="1 2">
    <name type="scientific">Deinococcus xinjiangensis</name>
    <dbReference type="NCBI Taxonomy" id="457454"/>
    <lineage>
        <taxon>Bacteria</taxon>
        <taxon>Thermotogati</taxon>
        <taxon>Deinococcota</taxon>
        <taxon>Deinococci</taxon>
        <taxon>Deinococcales</taxon>
        <taxon>Deinococcaceae</taxon>
        <taxon>Deinococcus</taxon>
    </lineage>
</organism>
<name>A0ABP9V583_9DEIO</name>
<gene>
    <name evidence="1" type="ORF">Dxin01_00153</name>
</gene>
<dbReference type="Proteomes" id="UP001458946">
    <property type="component" value="Unassembled WGS sequence"/>
</dbReference>
<comment type="caution">
    <text evidence="1">The sequence shown here is derived from an EMBL/GenBank/DDBJ whole genome shotgun (WGS) entry which is preliminary data.</text>
</comment>
<reference evidence="1 2" key="1">
    <citation type="submission" date="2024-02" db="EMBL/GenBank/DDBJ databases">
        <title>Deinococcus xinjiangensis NBRC 107630.</title>
        <authorList>
            <person name="Ichikawa N."/>
            <person name="Katano-Makiyama Y."/>
            <person name="Hidaka K."/>
        </authorList>
    </citation>
    <scope>NUCLEOTIDE SEQUENCE [LARGE SCALE GENOMIC DNA]</scope>
    <source>
        <strain evidence="1 2">NBRC 107630</strain>
    </source>
</reference>